<gene>
    <name evidence="1" type="ORF">FRZ06_00610</name>
</gene>
<evidence type="ECO:0000313" key="2">
    <source>
        <dbReference type="Proteomes" id="UP000594014"/>
    </source>
</evidence>
<accession>A0ACD1A6G7</accession>
<keyword evidence="2" id="KW-1185">Reference proteome</keyword>
<sequence>MNNREINEITLRYFCLRQYKERSNMIKAIVLDDELAAGKWLSRKLKETGRVEVFCTLQNPLELTENLNKNHIDVVFLDIEMPEISGIELALQLSMKENAPEIIFVTAFDRYALEAFRADALDYLVKPVIDRDLERVLAKLEKRLKSHTNVTERPRSAIEKRCFSISDVNLNFPTAKCEELFLYMLLKNKQSVSKWEIIEDLWPGKGLGKGEANIRTTAFRLNQVLDKQGLDLRVKSTKGYYHFSSVFNKNEIVAVRPFPLTEDLQHIEASAVEILRQHNFLKIMEEKDYLWAVMLKEHESAYYKWAMDLVERHRDREALFLQALCYLQEQFPWKESLLAEILPLIMKLEGAVALKHFFRLQKEERSHMGIKLSQGIRALYDNLLDRSEI</sequence>
<dbReference type="EMBL" id="CP042469">
    <property type="protein sequence ID" value="QOX61960.1"/>
    <property type="molecule type" value="Genomic_DNA"/>
</dbReference>
<reference evidence="1" key="1">
    <citation type="submission" date="2019-08" db="EMBL/GenBank/DDBJ databases">
        <title>Genome sequence of Clostridiales bacterium MT110.</title>
        <authorList>
            <person name="Cao J."/>
        </authorList>
    </citation>
    <scope>NUCLEOTIDE SEQUENCE</scope>
    <source>
        <strain evidence="1">MT110</strain>
    </source>
</reference>
<evidence type="ECO:0000313" key="1">
    <source>
        <dbReference type="EMBL" id="QOX61960.1"/>
    </source>
</evidence>
<protein>
    <submittedName>
        <fullName evidence="1">Response regulator</fullName>
    </submittedName>
</protein>
<proteinExistence type="predicted"/>
<organism evidence="1 2">
    <name type="scientific">Anoxybacterium hadale</name>
    <dbReference type="NCBI Taxonomy" id="3408580"/>
    <lineage>
        <taxon>Bacteria</taxon>
        <taxon>Bacillati</taxon>
        <taxon>Bacillota</taxon>
        <taxon>Clostridia</taxon>
        <taxon>Peptostreptococcales</taxon>
        <taxon>Anaerovoracaceae</taxon>
        <taxon>Anoxybacterium</taxon>
    </lineage>
</organism>
<name>A0ACD1A6G7_9FIRM</name>
<dbReference type="Proteomes" id="UP000594014">
    <property type="component" value="Chromosome"/>
</dbReference>